<dbReference type="RefSeq" id="WP_169944914.1">
    <property type="nucleotide sequence ID" value="NZ_CP053015.1"/>
</dbReference>
<dbReference type="Gene3D" id="3.30.300.30">
    <property type="match status" value="1"/>
</dbReference>
<organism evidence="1 2">
    <name type="scientific">Sphingomonas lacunae</name>
    <dbReference type="NCBI Taxonomy" id="2698828"/>
    <lineage>
        <taxon>Bacteria</taxon>
        <taxon>Pseudomonadati</taxon>
        <taxon>Pseudomonadota</taxon>
        <taxon>Alphaproteobacteria</taxon>
        <taxon>Sphingomonadales</taxon>
        <taxon>Sphingomonadaceae</taxon>
        <taxon>Sphingomonas</taxon>
    </lineage>
</organism>
<reference evidence="1 2" key="1">
    <citation type="submission" date="2020-01" db="EMBL/GenBank/DDBJ databases">
        <title>Sphingomonas sp. strain CSW-10.</title>
        <authorList>
            <person name="Chen W.-M."/>
        </authorList>
    </citation>
    <scope>NUCLEOTIDE SEQUENCE [LARGE SCALE GENOMIC DNA]</scope>
    <source>
        <strain evidence="1 2">CSW-10</strain>
    </source>
</reference>
<dbReference type="AlphaFoldDB" id="A0A6M4AUI9"/>
<dbReference type="PANTHER" id="PTHR43845:SF1">
    <property type="entry name" value="BLR5969 PROTEIN"/>
    <property type="match status" value="1"/>
</dbReference>
<gene>
    <name evidence="1" type="ORF">GV829_06090</name>
</gene>
<dbReference type="GO" id="GO:0016874">
    <property type="term" value="F:ligase activity"/>
    <property type="evidence" value="ECO:0007669"/>
    <property type="project" value="UniProtKB-KW"/>
</dbReference>
<name>A0A6M4AUI9_9SPHN</name>
<sequence length="458" mass="50092">MTFPTWFESFDIKAMLADYPVGDAFTRRYTGMSRDELFALQNDRFLTVMARGWQIPFYQRLWGAQGIEPGDIRSLADIAKLPTYDKSDLMASIAAHPPYGDFHGMGGADRPPQVLQTTSGTTGRPQTLLFGPKGREVTNLLVGRMYRWIGVNHSDVVHSVYGHGMINGGHYIREAVTHFTNALFLSAGTGIETRSVNQVNLMADFGATVMVGFVDYIRKLSEVARAEGLAERIPLRMIIGHLGTEDRSMTEKAWPGAKAYDWYGIADTGSVAGEGPDRDGLYVWEDAHYLELLDIATGQPVAPGETGDMVVTCLFKDDICPVIRFNSHDVTRRLAGTNSTGMVFDRIAGFCGRSDNMVKLRGINLFPHAVGALIENRPDLTGEYVCRLTRGASGREDMLVMIESRGGSNAVALAALLRQGLGVEVGVELVPPGGTAALTQIDMRQKPLRLIDERAASA</sequence>
<dbReference type="Proteomes" id="UP000503018">
    <property type="component" value="Chromosome"/>
</dbReference>
<dbReference type="InterPro" id="IPR045851">
    <property type="entry name" value="AMP-bd_C_sf"/>
</dbReference>
<dbReference type="PANTHER" id="PTHR43845">
    <property type="entry name" value="BLR5969 PROTEIN"/>
    <property type="match status" value="1"/>
</dbReference>
<dbReference type="KEGG" id="slan:GV829_06090"/>
<dbReference type="Gene3D" id="3.40.50.12780">
    <property type="entry name" value="N-terminal domain of ligase-like"/>
    <property type="match status" value="1"/>
</dbReference>
<dbReference type="SUPFAM" id="SSF56801">
    <property type="entry name" value="Acetyl-CoA synthetase-like"/>
    <property type="match status" value="1"/>
</dbReference>
<dbReference type="InterPro" id="IPR042099">
    <property type="entry name" value="ANL_N_sf"/>
</dbReference>
<keyword evidence="2" id="KW-1185">Reference proteome</keyword>
<accession>A0A6M4AUI9</accession>
<evidence type="ECO:0000313" key="2">
    <source>
        <dbReference type="Proteomes" id="UP000503018"/>
    </source>
</evidence>
<evidence type="ECO:0000313" key="1">
    <source>
        <dbReference type="EMBL" id="QJQ32080.1"/>
    </source>
</evidence>
<protein>
    <submittedName>
        <fullName evidence="1">Phenylacetate--CoA ligase family protein</fullName>
    </submittedName>
</protein>
<keyword evidence="1" id="KW-0436">Ligase</keyword>
<proteinExistence type="predicted"/>
<dbReference type="EMBL" id="CP053015">
    <property type="protein sequence ID" value="QJQ32080.1"/>
    <property type="molecule type" value="Genomic_DNA"/>
</dbReference>